<feature type="compositionally biased region" description="Low complexity" evidence="1">
    <location>
        <begin position="275"/>
        <end position="284"/>
    </location>
</feature>
<dbReference type="AlphaFoldDB" id="A0A0V0Q9L3"/>
<feature type="compositionally biased region" description="Low complexity" evidence="1">
    <location>
        <begin position="313"/>
        <end position="326"/>
    </location>
</feature>
<dbReference type="InParanoid" id="A0A0V0Q9L3"/>
<feature type="compositionally biased region" description="Basic and acidic residues" evidence="1">
    <location>
        <begin position="361"/>
        <end position="376"/>
    </location>
</feature>
<feature type="compositionally biased region" description="Low complexity" evidence="1">
    <location>
        <begin position="334"/>
        <end position="349"/>
    </location>
</feature>
<protein>
    <submittedName>
        <fullName evidence="2">Uncharacterized protein</fullName>
    </submittedName>
</protein>
<evidence type="ECO:0000313" key="2">
    <source>
        <dbReference type="EMBL" id="KRW98847.1"/>
    </source>
</evidence>
<feature type="compositionally biased region" description="Polar residues" evidence="1">
    <location>
        <begin position="285"/>
        <end position="297"/>
    </location>
</feature>
<sequence length="480" mass="57647">MSENINQSLNLQQKNWGNEKLALYEVLPSLEDIFLVINQRFENMEQKMKRVEKTQNQFLESLEKIQDIQKSQSELGFYSNKQKKQNNKDEYFLDLNNYQGKQSQEIDQIYQQIQDLQKKQLQNEESIIYNHKELQSQIEDIQLQDQDKSGFKNIQNQIKTMEKTFKEQTQTNMEEQVNKLEFKFQNAVILKKEFTEEIQNGIESLKNTLCQVIDLVIQKGINDDIEKDQVLTLKEKEILEEKEKKRIRKLKKLQNKQKKIQEDSKTNIENYKSQTLSQQSQFQSVRNSNDQHSNFGQQSYLNFNNTLQHNYFDNYNSNNTNQNDTITQDDKKQQLCQKKSSQPSLQSLRSSKFLEKNIPFDKKQKQINTKQEKSDKTVQINKKQNKSIKNKKQIKNLNENSDDGQENEKFNQEKEKFQQLIEKDQFYYLLYEEQQKLKEENKKFKKLLDQNIMHTIYPPQNLENYQIQQKQQQNQYKTDN</sequence>
<proteinExistence type="predicted"/>
<feature type="region of interest" description="Disordered" evidence="1">
    <location>
        <begin position="361"/>
        <end position="409"/>
    </location>
</feature>
<accession>A0A0V0Q9L3</accession>
<reference evidence="2 3" key="1">
    <citation type="journal article" date="2015" name="Sci. Rep.">
        <title>Genome of the facultative scuticociliatosis pathogen Pseudocohnilembus persalinus provides insight into its virulence through horizontal gene transfer.</title>
        <authorList>
            <person name="Xiong J."/>
            <person name="Wang G."/>
            <person name="Cheng J."/>
            <person name="Tian M."/>
            <person name="Pan X."/>
            <person name="Warren A."/>
            <person name="Jiang C."/>
            <person name="Yuan D."/>
            <person name="Miao W."/>
        </authorList>
    </citation>
    <scope>NUCLEOTIDE SEQUENCE [LARGE SCALE GENOMIC DNA]</scope>
    <source>
        <strain evidence="2">36N120E</strain>
    </source>
</reference>
<feature type="compositionally biased region" description="Basic residues" evidence="1">
    <location>
        <begin position="383"/>
        <end position="394"/>
    </location>
</feature>
<dbReference type="Proteomes" id="UP000054937">
    <property type="component" value="Unassembled WGS sequence"/>
</dbReference>
<feature type="region of interest" description="Disordered" evidence="1">
    <location>
        <begin position="313"/>
        <end position="349"/>
    </location>
</feature>
<evidence type="ECO:0000256" key="1">
    <source>
        <dbReference type="SAM" id="MobiDB-lite"/>
    </source>
</evidence>
<feature type="region of interest" description="Disordered" evidence="1">
    <location>
        <begin position="275"/>
        <end position="297"/>
    </location>
</feature>
<name>A0A0V0Q9L3_PSEPJ</name>
<keyword evidence="3" id="KW-1185">Reference proteome</keyword>
<dbReference type="EMBL" id="LDAU01000227">
    <property type="protein sequence ID" value="KRW98847.1"/>
    <property type="molecule type" value="Genomic_DNA"/>
</dbReference>
<evidence type="ECO:0000313" key="3">
    <source>
        <dbReference type="Proteomes" id="UP000054937"/>
    </source>
</evidence>
<organism evidence="2 3">
    <name type="scientific">Pseudocohnilembus persalinus</name>
    <name type="common">Ciliate</name>
    <dbReference type="NCBI Taxonomy" id="266149"/>
    <lineage>
        <taxon>Eukaryota</taxon>
        <taxon>Sar</taxon>
        <taxon>Alveolata</taxon>
        <taxon>Ciliophora</taxon>
        <taxon>Intramacronucleata</taxon>
        <taxon>Oligohymenophorea</taxon>
        <taxon>Scuticociliatia</taxon>
        <taxon>Philasterida</taxon>
        <taxon>Pseudocohnilembidae</taxon>
        <taxon>Pseudocohnilembus</taxon>
    </lineage>
</organism>
<gene>
    <name evidence="2" type="ORF">PPERSA_04780</name>
</gene>
<comment type="caution">
    <text evidence="2">The sequence shown here is derived from an EMBL/GenBank/DDBJ whole genome shotgun (WGS) entry which is preliminary data.</text>
</comment>